<dbReference type="Pfam" id="PF01370">
    <property type="entry name" value="Epimerase"/>
    <property type="match status" value="1"/>
</dbReference>
<dbReference type="InterPro" id="IPR036291">
    <property type="entry name" value="NAD(P)-bd_dom_sf"/>
</dbReference>
<dbReference type="RefSeq" id="WP_099697578.1">
    <property type="nucleotide sequence ID" value="NZ_NOVD01000007.1"/>
</dbReference>
<evidence type="ECO:0000256" key="1">
    <source>
        <dbReference type="ARBA" id="ARBA00000083"/>
    </source>
</evidence>
<dbReference type="GO" id="GO:0006012">
    <property type="term" value="P:galactose metabolic process"/>
    <property type="evidence" value="ECO:0007669"/>
    <property type="project" value="UniProtKB-UniPathway"/>
</dbReference>
<proteinExistence type="inferred from homology"/>
<evidence type="ECO:0000256" key="7">
    <source>
        <dbReference type="ARBA" id="ARBA00023027"/>
    </source>
</evidence>
<dbReference type="EMBL" id="NOVD01000007">
    <property type="protein sequence ID" value="PCK26741.1"/>
    <property type="molecule type" value="Genomic_DNA"/>
</dbReference>
<dbReference type="AlphaFoldDB" id="A0A2A5JCQ2"/>
<protein>
    <recommendedName>
        <fullName evidence="6">UDP-glucose 4-epimerase</fullName>
        <ecNumber evidence="5">5.1.3.2</ecNumber>
    </recommendedName>
    <alternativeName>
        <fullName evidence="10">Galactowaldenase</fullName>
    </alternativeName>
    <alternativeName>
        <fullName evidence="9">UDP-galactose 4-epimerase</fullName>
    </alternativeName>
</protein>
<accession>A0A2A5JCQ2</accession>
<evidence type="ECO:0000256" key="3">
    <source>
        <dbReference type="ARBA" id="ARBA00004947"/>
    </source>
</evidence>
<comment type="cofactor">
    <cofactor evidence="2">
        <name>NAD(+)</name>
        <dbReference type="ChEBI" id="CHEBI:57540"/>
    </cofactor>
</comment>
<evidence type="ECO:0000256" key="6">
    <source>
        <dbReference type="ARBA" id="ARBA00018569"/>
    </source>
</evidence>
<dbReference type="InterPro" id="IPR001509">
    <property type="entry name" value="Epimerase_deHydtase"/>
</dbReference>
<dbReference type="UniPathway" id="UPA00214"/>
<dbReference type="Gene3D" id="3.90.25.10">
    <property type="entry name" value="UDP-galactose 4-epimerase, domain 1"/>
    <property type="match status" value="1"/>
</dbReference>
<dbReference type="PANTHER" id="PTHR43725">
    <property type="entry name" value="UDP-GLUCOSE 4-EPIMERASE"/>
    <property type="match status" value="1"/>
</dbReference>
<sequence>MKVLITGGAGFIGSTVASKCVDAGIDVVILDNLLTGRAEFAHRFPFYCGDIADEKLLDKIFADHPDIDATVHCAALIVVGDSVSSPARYYENNVSKSLTLVSSVLRNGCERFLFSSSAAVYAPSDGGCVDEHWRIAPQSPYAHSKAQFETMLDDIVAATGLSAISLRYFNPVGADPELRSGPASARPTHALGKLFESYSTGTPFRVTGTDWPTRDGSGVRDYVHVWDLADAHVRALERFDRVTADSSRMTVVNLGSGRGTTVWELVHTFENVLGEDIDVVAADRRTGDTAGAYASNDRALRLLGWVPTFTLEQGIEDTARWLAVRAHRLNSAPMSVSLVARPRR</sequence>
<comment type="similarity">
    <text evidence="4">Belongs to the NAD(P)-dependent epimerase/dehydratase family.</text>
</comment>
<dbReference type="Gene3D" id="3.40.50.720">
    <property type="entry name" value="NAD(P)-binding Rossmann-like Domain"/>
    <property type="match status" value="1"/>
</dbReference>
<dbReference type="Proteomes" id="UP000230886">
    <property type="component" value="Unassembled WGS sequence"/>
</dbReference>
<evidence type="ECO:0000259" key="11">
    <source>
        <dbReference type="Pfam" id="PF01370"/>
    </source>
</evidence>
<keyword evidence="8" id="KW-0413">Isomerase</keyword>
<evidence type="ECO:0000256" key="9">
    <source>
        <dbReference type="ARBA" id="ARBA00031367"/>
    </source>
</evidence>
<gene>
    <name evidence="12" type="primary">galE</name>
    <name evidence="12" type="ORF">CHR55_13135</name>
</gene>
<evidence type="ECO:0000313" key="12">
    <source>
        <dbReference type="EMBL" id="PCK26741.1"/>
    </source>
</evidence>
<evidence type="ECO:0000313" key="13">
    <source>
        <dbReference type="Proteomes" id="UP000230886"/>
    </source>
</evidence>
<dbReference type="EC" id="5.1.3.2" evidence="5"/>
<reference evidence="12 13" key="1">
    <citation type="submission" date="2017-07" db="EMBL/GenBank/DDBJ databases">
        <title>Draft sequence of Rhodococcus enclensis 23b-28.</title>
        <authorList>
            <person name="Besaury L."/>
            <person name="Sancelme M."/>
            <person name="Amato P."/>
            <person name="Lallement A."/>
            <person name="Delort A.-M."/>
        </authorList>
    </citation>
    <scope>NUCLEOTIDE SEQUENCE [LARGE SCALE GENOMIC DNA]</scope>
    <source>
        <strain evidence="12 13">23b-28</strain>
    </source>
</reference>
<evidence type="ECO:0000256" key="8">
    <source>
        <dbReference type="ARBA" id="ARBA00023235"/>
    </source>
</evidence>
<dbReference type="SUPFAM" id="SSF51735">
    <property type="entry name" value="NAD(P)-binding Rossmann-fold domains"/>
    <property type="match status" value="1"/>
</dbReference>
<organism evidence="12 13">
    <name type="scientific">Rhodococcus qingshengii</name>
    <dbReference type="NCBI Taxonomy" id="334542"/>
    <lineage>
        <taxon>Bacteria</taxon>
        <taxon>Bacillati</taxon>
        <taxon>Actinomycetota</taxon>
        <taxon>Actinomycetes</taxon>
        <taxon>Mycobacteriales</taxon>
        <taxon>Nocardiaceae</taxon>
        <taxon>Rhodococcus</taxon>
        <taxon>Rhodococcus erythropolis group</taxon>
    </lineage>
</organism>
<dbReference type="InterPro" id="IPR005886">
    <property type="entry name" value="UDP_G4E"/>
</dbReference>
<dbReference type="GO" id="GO:0003978">
    <property type="term" value="F:UDP-glucose 4-epimerase activity"/>
    <property type="evidence" value="ECO:0007669"/>
    <property type="project" value="UniProtKB-EC"/>
</dbReference>
<evidence type="ECO:0000256" key="10">
    <source>
        <dbReference type="ARBA" id="ARBA00033067"/>
    </source>
</evidence>
<name>A0A2A5JCQ2_RHOSG</name>
<comment type="caution">
    <text evidence="12">The sequence shown here is derived from an EMBL/GenBank/DDBJ whole genome shotgun (WGS) entry which is preliminary data.</text>
</comment>
<keyword evidence="7" id="KW-0520">NAD</keyword>
<comment type="catalytic activity">
    <reaction evidence="1">
        <text>UDP-alpha-D-glucose = UDP-alpha-D-galactose</text>
        <dbReference type="Rhea" id="RHEA:22168"/>
        <dbReference type="ChEBI" id="CHEBI:58885"/>
        <dbReference type="ChEBI" id="CHEBI:66914"/>
        <dbReference type="EC" id="5.1.3.2"/>
    </reaction>
</comment>
<feature type="domain" description="NAD-dependent epimerase/dehydratase" evidence="11">
    <location>
        <begin position="3"/>
        <end position="243"/>
    </location>
</feature>
<comment type="pathway">
    <text evidence="3">Carbohydrate metabolism; galactose metabolism.</text>
</comment>
<evidence type="ECO:0000256" key="5">
    <source>
        <dbReference type="ARBA" id="ARBA00013189"/>
    </source>
</evidence>
<dbReference type="NCBIfam" id="TIGR01179">
    <property type="entry name" value="galE"/>
    <property type="match status" value="1"/>
</dbReference>
<evidence type="ECO:0000256" key="4">
    <source>
        <dbReference type="ARBA" id="ARBA00007637"/>
    </source>
</evidence>
<evidence type="ECO:0000256" key="2">
    <source>
        <dbReference type="ARBA" id="ARBA00001911"/>
    </source>
</evidence>